<feature type="compositionally biased region" description="Polar residues" evidence="1">
    <location>
        <begin position="85"/>
        <end position="102"/>
    </location>
</feature>
<protein>
    <submittedName>
        <fullName evidence="2">Uncharacterized protein</fullName>
    </submittedName>
</protein>
<dbReference type="AlphaFoldDB" id="A0ABD0SNS6"/>
<sequence length="111" mass="13123">MANYITNNSQCFQGTRFAISTFLNDKERKERQFLREEMIKARKKGMHAVIRNNQLIVDGKRVNMKNNGHENLQKNNIAYEPRENQPVNQDVNTTIQPETTNHLFRKHRPTI</sequence>
<proteinExistence type="predicted"/>
<organism evidence="2 3">
    <name type="scientific">Loxostege sticticalis</name>
    <name type="common">Beet webworm moth</name>
    <dbReference type="NCBI Taxonomy" id="481309"/>
    <lineage>
        <taxon>Eukaryota</taxon>
        <taxon>Metazoa</taxon>
        <taxon>Ecdysozoa</taxon>
        <taxon>Arthropoda</taxon>
        <taxon>Hexapoda</taxon>
        <taxon>Insecta</taxon>
        <taxon>Pterygota</taxon>
        <taxon>Neoptera</taxon>
        <taxon>Endopterygota</taxon>
        <taxon>Lepidoptera</taxon>
        <taxon>Glossata</taxon>
        <taxon>Ditrysia</taxon>
        <taxon>Pyraloidea</taxon>
        <taxon>Crambidae</taxon>
        <taxon>Pyraustinae</taxon>
        <taxon>Loxostege</taxon>
    </lineage>
</organism>
<reference evidence="2 3" key="1">
    <citation type="submission" date="2024-06" db="EMBL/GenBank/DDBJ databases">
        <title>A chromosome-level genome assembly of beet webworm, Loxostege sticticalis.</title>
        <authorList>
            <person name="Zhang Y."/>
        </authorList>
    </citation>
    <scope>NUCLEOTIDE SEQUENCE [LARGE SCALE GENOMIC DNA]</scope>
    <source>
        <strain evidence="2">AQ028</strain>
        <tissue evidence="2">Male pupae</tissue>
    </source>
</reference>
<gene>
    <name evidence="2" type="ORF">ABMA28_004935</name>
</gene>
<feature type="region of interest" description="Disordered" evidence="1">
    <location>
        <begin position="80"/>
        <end position="111"/>
    </location>
</feature>
<accession>A0ABD0SNS6</accession>
<name>A0ABD0SNS6_LOXSC</name>
<comment type="caution">
    <text evidence="2">The sequence shown here is derived from an EMBL/GenBank/DDBJ whole genome shotgun (WGS) entry which is preliminary data.</text>
</comment>
<evidence type="ECO:0000313" key="2">
    <source>
        <dbReference type="EMBL" id="KAL0821465.1"/>
    </source>
</evidence>
<evidence type="ECO:0000256" key="1">
    <source>
        <dbReference type="SAM" id="MobiDB-lite"/>
    </source>
</evidence>
<dbReference type="EMBL" id="JBEDNZ010000017">
    <property type="protein sequence ID" value="KAL0821465.1"/>
    <property type="molecule type" value="Genomic_DNA"/>
</dbReference>
<dbReference type="Proteomes" id="UP001549921">
    <property type="component" value="Unassembled WGS sequence"/>
</dbReference>
<evidence type="ECO:0000313" key="3">
    <source>
        <dbReference type="Proteomes" id="UP001549921"/>
    </source>
</evidence>